<sequence length="552" mass="61425">MRSSFFGLNVAITGLYAAQRNLDTVGHNLSNINTEGYSRQENIQRASRAMLTYNGSGMVGTGTEVVSTVRIRDAYLDYKYWSENISLGEWEVKSTQLTELERLFNEPSMNKSGFNAIMDSFFNAISDLSKNPSDLSARRVVINRGVSMAKYFNSIATHLEKLQSDLNESVKLKVDEINALASQIAQLNQKIHTFEVGGDVANDLRDQRGVLVDKLSKIINIDVNEVVVGKLPNGENNTHFVITVSGKALVDHVNGYKLEVVQRDKKINVEEDIDRLYDVRWEDGNKLEITGGELKGYLDMRDGNEGLDQGNGQSPRFKGIPFYIRRLNEFVRKFALAFNEGIVQTAGGTDSWIKEHAGHADGYGMQKPGTTVNPTGIRFFTMTGWSNIDNKTTELTSDEFIDNADTVDDIVKKYKLITAKNFSVSGDLLNQQYGEYNLAASLDSGLGEDNSNLLNFLDMRENSHLFSEGTPEDYMTSLIATLGIDSQQAAQFFSSQENLTSHIDNRRVSVSGVSINEEMANLVKFQQAYNASAKMITTMAEIYDKLINGIGV</sequence>
<dbReference type="SUPFAM" id="SSF64518">
    <property type="entry name" value="Phase 1 flagellin"/>
    <property type="match status" value="1"/>
</dbReference>
<keyword evidence="6 7" id="KW-0975">Bacterial flagellum</keyword>
<keyword evidence="12" id="KW-1185">Reference proteome</keyword>
<evidence type="ECO:0000259" key="9">
    <source>
        <dbReference type="Pfam" id="PF06429"/>
    </source>
</evidence>
<evidence type="ECO:0000313" key="12">
    <source>
        <dbReference type="Proteomes" id="UP000236151"/>
    </source>
</evidence>
<dbReference type="Proteomes" id="UP000236151">
    <property type="component" value="Unassembled WGS sequence"/>
</dbReference>
<dbReference type="Pfam" id="PF06429">
    <property type="entry name" value="Flg_bbr_C"/>
    <property type="match status" value="1"/>
</dbReference>
<keyword evidence="11" id="KW-0282">Flagellum</keyword>
<dbReference type="Pfam" id="PF22638">
    <property type="entry name" value="FlgK_D1"/>
    <property type="match status" value="1"/>
</dbReference>
<dbReference type="PRINTS" id="PR01005">
    <property type="entry name" value="FLGHOOKAP1"/>
</dbReference>
<dbReference type="InterPro" id="IPR010930">
    <property type="entry name" value="Flg_bb/hook_C_dom"/>
</dbReference>
<dbReference type="InterPro" id="IPR053927">
    <property type="entry name" value="FlgK_helical"/>
</dbReference>
<dbReference type="Pfam" id="PF00460">
    <property type="entry name" value="Flg_bb_rod"/>
    <property type="match status" value="1"/>
</dbReference>
<dbReference type="AlphaFoldDB" id="A0A2K2FK98"/>
<protein>
    <recommendedName>
        <fullName evidence="4 7">Flagellar hook-associated protein 1</fullName>
        <shortName evidence="7">HAP1</shortName>
    </recommendedName>
</protein>
<dbReference type="GO" id="GO:0044780">
    <property type="term" value="P:bacterial-type flagellum assembly"/>
    <property type="evidence" value="ECO:0007669"/>
    <property type="project" value="InterPro"/>
</dbReference>
<evidence type="ECO:0000256" key="3">
    <source>
        <dbReference type="ARBA" id="ARBA00009677"/>
    </source>
</evidence>
<evidence type="ECO:0000256" key="2">
    <source>
        <dbReference type="ARBA" id="ARBA00004613"/>
    </source>
</evidence>
<evidence type="ECO:0000256" key="4">
    <source>
        <dbReference type="ARBA" id="ARBA00016244"/>
    </source>
</evidence>
<comment type="subcellular location">
    <subcellularLocation>
        <location evidence="1 7">Bacterial flagellum</location>
    </subcellularLocation>
    <subcellularLocation>
        <location evidence="2 7">Secreted</location>
    </subcellularLocation>
</comment>
<accession>A0A2K2FK98</accession>
<evidence type="ECO:0000259" key="8">
    <source>
        <dbReference type="Pfam" id="PF00460"/>
    </source>
</evidence>
<dbReference type="GO" id="GO:0009424">
    <property type="term" value="C:bacterial-type flagellum hook"/>
    <property type="evidence" value="ECO:0007669"/>
    <property type="project" value="UniProtKB-UniRule"/>
</dbReference>
<dbReference type="RefSeq" id="WP_103080381.1">
    <property type="nucleotide sequence ID" value="NZ_CP021850.1"/>
</dbReference>
<feature type="domain" description="Flagellar hook-associated protein FlgK helical" evidence="10">
    <location>
        <begin position="97"/>
        <end position="340"/>
    </location>
</feature>
<dbReference type="NCBIfam" id="TIGR02492">
    <property type="entry name" value="flgK_ends"/>
    <property type="match status" value="1"/>
</dbReference>
<evidence type="ECO:0000256" key="7">
    <source>
        <dbReference type="RuleBase" id="RU362065"/>
    </source>
</evidence>
<dbReference type="InterPro" id="IPR002371">
    <property type="entry name" value="FlgK"/>
</dbReference>
<evidence type="ECO:0000256" key="6">
    <source>
        <dbReference type="ARBA" id="ARBA00023143"/>
    </source>
</evidence>
<evidence type="ECO:0000256" key="5">
    <source>
        <dbReference type="ARBA" id="ARBA00022525"/>
    </source>
</evidence>
<comment type="caution">
    <text evidence="11">The sequence shown here is derived from an EMBL/GenBank/DDBJ whole genome shotgun (WGS) entry which is preliminary data.</text>
</comment>
<evidence type="ECO:0000256" key="1">
    <source>
        <dbReference type="ARBA" id="ARBA00004365"/>
    </source>
</evidence>
<dbReference type="PANTHER" id="PTHR30033:SF1">
    <property type="entry name" value="FLAGELLAR HOOK-ASSOCIATED PROTEIN 1"/>
    <property type="match status" value="1"/>
</dbReference>
<feature type="domain" description="Flagellar basal body rod protein N-terminal" evidence="8">
    <location>
        <begin position="8"/>
        <end position="37"/>
    </location>
</feature>
<evidence type="ECO:0000259" key="10">
    <source>
        <dbReference type="Pfam" id="PF22638"/>
    </source>
</evidence>
<name>A0A2K2FK98_9CLOT</name>
<reference evidence="12" key="1">
    <citation type="submission" date="2017-06" db="EMBL/GenBank/DDBJ databases">
        <title>Investigating the central metabolism of Clostridium thermosuccinogenes.</title>
        <authorList>
            <person name="Koendjbiharie J.G."/>
            <person name="Van Kranenburg R."/>
            <person name="Vriesendorp B."/>
        </authorList>
    </citation>
    <scope>NUCLEOTIDE SEQUENCE [LARGE SCALE GENOMIC DNA]</scope>
    <source>
        <strain evidence="12">DSM 5806</strain>
    </source>
</reference>
<keyword evidence="5 7" id="KW-0964">Secreted</keyword>
<gene>
    <name evidence="7" type="primary">flgK</name>
    <name evidence="11" type="ORF">CDQ84_03740</name>
</gene>
<organism evidence="11 12">
    <name type="scientific">Clostridium thermosuccinogenes</name>
    <dbReference type="NCBI Taxonomy" id="84032"/>
    <lineage>
        <taxon>Bacteria</taxon>
        <taxon>Bacillati</taxon>
        <taxon>Bacillota</taxon>
        <taxon>Clostridia</taxon>
        <taxon>Eubacteriales</taxon>
        <taxon>Clostridiaceae</taxon>
        <taxon>Clostridium</taxon>
    </lineage>
</organism>
<evidence type="ECO:0000313" key="11">
    <source>
        <dbReference type="EMBL" id="PNU00998.1"/>
    </source>
</evidence>
<dbReference type="OrthoDB" id="9802553at2"/>
<dbReference type="GO" id="GO:0005198">
    <property type="term" value="F:structural molecule activity"/>
    <property type="evidence" value="ECO:0007669"/>
    <property type="project" value="UniProtKB-UniRule"/>
</dbReference>
<proteinExistence type="inferred from homology"/>
<comment type="similarity">
    <text evidence="3 7">Belongs to the flagella basal body rod proteins family.</text>
</comment>
<dbReference type="KEGG" id="cthd:CDO33_00640"/>
<keyword evidence="11" id="KW-0966">Cell projection</keyword>
<keyword evidence="11" id="KW-0969">Cilium</keyword>
<feature type="domain" description="Flagellar basal-body/hook protein C-terminal" evidence="9">
    <location>
        <begin position="508"/>
        <end position="548"/>
    </location>
</feature>
<dbReference type="EMBL" id="NIOJ01000005">
    <property type="protein sequence ID" value="PNU00998.1"/>
    <property type="molecule type" value="Genomic_DNA"/>
</dbReference>
<dbReference type="InterPro" id="IPR001444">
    <property type="entry name" value="Flag_bb_rod_N"/>
</dbReference>
<dbReference type="PANTHER" id="PTHR30033">
    <property type="entry name" value="FLAGELLAR HOOK-ASSOCIATED PROTEIN 1"/>
    <property type="match status" value="1"/>
</dbReference>
<dbReference type="GO" id="GO:0005576">
    <property type="term" value="C:extracellular region"/>
    <property type="evidence" value="ECO:0007669"/>
    <property type="project" value="UniProtKB-SubCell"/>
</dbReference>